<feature type="active site" evidence="4">
    <location>
        <position position="265"/>
    </location>
</feature>
<dbReference type="GO" id="GO:0005576">
    <property type="term" value="C:extracellular region"/>
    <property type="evidence" value="ECO:0007669"/>
    <property type="project" value="TreeGrafter"/>
</dbReference>
<dbReference type="OrthoDB" id="2747330at2759"/>
<dbReference type="InterPro" id="IPR033121">
    <property type="entry name" value="PEPTIDASE_A1"/>
</dbReference>
<dbReference type="Gene3D" id="2.40.70.10">
    <property type="entry name" value="Acid Proteases"/>
    <property type="match status" value="2"/>
</dbReference>
<evidence type="ECO:0000259" key="6">
    <source>
        <dbReference type="PROSITE" id="PS51767"/>
    </source>
</evidence>
<dbReference type="SUPFAM" id="SSF50630">
    <property type="entry name" value="Acid proteases"/>
    <property type="match status" value="1"/>
</dbReference>
<reference evidence="8" key="1">
    <citation type="journal article" date="2019" name="Curr. Biol.">
        <title>Genome Sequence of Striga asiatica Provides Insight into the Evolution of Plant Parasitism.</title>
        <authorList>
            <person name="Yoshida S."/>
            <person name="Kim S."/>
            <person name="Wafula E.K."/>
            <person name="Tanskanen J."/>
            <person name="Kim Y.M."/>
            <person name="Honaas L."/>
            <person name="Yang Z."/>
            <person name="Spallek T."/>
            <person name="Conn C.E."/>
            <person name="Ichihashi Y."/>
            <person name="Cheong K."/>
            <person name="Cui S."/>
            <person name="Der J.P."/>
            <person name="Gundlach H."/>
            <person name="Jiao Y."/>
            <person name="Hori C."/>
            <person name="Ishida J.K."/>
            <person name="Kasahara H."/>
            <person name="Kiba T."/>
            <person name="Kim M.S."/>
            <person name="Koo N."/>
            <person name="Laohavisit A."/>
            <person name="Lee Y.H."/>
            <person name="Lumba S."/>
            <person name="McCourt P."/>
            <person name="Mortimer J.C."/>
            <person name="Mutuku J.M."/>
            <person name="Nomura T."/>
            <person name="Sasaki-Sekimoto Y."/>
            <person name="Seto Y."/>
            <person name="Wang Y."/>
            <person name="Wakatake T."/>
            <person name="Sakakibara H."/>
            <person name="Demura T."/>
            <person name="Yamaguchi S."/>
            <person name="Yoneyama K."/>
            <person name="Manabe R.I."/>
            <person name="Nelson D.C."/>
            <person name="Schulman A.H."/>
            <person name="Timko M.P."/>
            <person name="dePamphilis C.W."/>
            <person name="Choi D."/>
            <person name="Shirasu K."/>
        </authorList>
    </citation>
    <scope>NUCLEOTIDE SEQUENCE [LARGE SCALE GENOMIC DNA]</scope>
    <source>
        <strain evidence="8">cv. UVA1</strain>
    </source>
</reference>
<feature type="signal peptide" evidence="5">
    <location>
        <begin position="1"/>
        <end position="26"/>
    </location>
</feature>
<evidence type="ECO:0000313" key="7">
    <source>
        <dbReference type="EMBL" id="GER45906.1"/>
    </source>
</evidence>
<comment type="similarity">
    <text evidence="1">Belongs to the peptidase A1 family.</text>
</comment>
<dbReference type="PANTHER" id="PTHR47967:SF36">
    <property type="entry name" value="PEPTIDASE A1 DOMAIN-CONTAINING PROTEIN"/>
    <property type="match status" value="1"/>
</dbReference>
<feature type="domain" description="Peptidase A1" evidence="6">
    <location>
        <begin position="83"/>
        <end position="395"/>
    </location>
</feature>
<keyword evidence="2 7" id="KW-0645">Protease</keyword>
<evidence type="ECO:0000256" key="3">
    <source>
        <dbReference type="ARBA" id="ARBA00022801"/>
    </source>
</evidence>
<protein>
    <submittedName>
        <fullName evidence="7">Eukaryotic aspartyl protease family protein</fullName>
    </submittedName>
</protein>
<evidence type="ECO:0000256" key="1">
    <source>
        <dbReference type="ARBA" id="ARBA00007447"/>
    </source>
</evidence>
<organism evidence="7 8">
    <name type="scientific">Striga asiatica</name>
    <name type="common">Asiatic witchweed</name>
    <name type="synonym">Buchnera asiatica</name>
    <dbReference type="NCBI Taxonomy" id="4170"/>
    <lineage>
        <taxon>Eukaryota</taxon>
        <taxon>Viridiplantae</taxon>
        <taxon>Streptophyta</taxon>
        <taxon>Embryophyta</taxon>
        <taxon>Tracheophyta</taxon>
        <taxon>Spermatophyta</taxon>
        <taxon>Magnoliopsida</taxon>
        <taxon>eudicotyledons</taxon>
        <taxon>Gunneridae</taxon>
        <taxon>Pentapetalae</taxon>
        <taxon>asterids</taxon>
        <taxon>lamiids</taxon>
        <taxon>Lamiales</taxon>
        <taxon>Orobanchaceae</taxon>
        <taxon>Buchnereae</taxon>
        <taxon>Striga</taxon>
    </lineage>
</organism>
<evidence type="ECO:0000256" key="2">
    <source>
        <dbReference type="ARBA" id="ARBA00022670"/>
    </source>
</evidence>
<dbReference type="Pfam" id="PF14543">
    <property type="entry name" value="TAXi_N"/>
    <property type="match status" value="1"/>
</dbReference>
<feature type="chain" id="PRO_5022879105" evidence="5">
    <location>
        <begin position="27"/>
        <end position="402"/>
    </location>
</feature>
<dbReference type="GO" id="GO:0004190">
    <property type="term" value="F:aspartic-type endopeptidase activity"/>
    <property type="evidence" value="ECO:0007669"/>
    <property type="project" value="InterPro"/>
</dbReference>
<sequence>MSSFSVCWLLFLLLLPILTLYPSCWASSNSITLSLTTQSHDHHSENNSHYRLSLMAQASIQRARHLKCSTSASTPLFANDNEYSTTLGFGTPQQPLDFILDTGSNLVWFPCDNYTCTDCDATNIPTFNPKLSSSSRNVSCSTPQLKRIFPDDPLCTSCWNHPTSNCSKHNIPYKIRIVQIYTSSRIDEKLKESRKMKPRTIELVLDNSLIFNIYTSTSGSSKQMLGAPKHSINGSNGIVPISVKVNIPIKDLVPNANGYGGTIVDSGTTLTIMEKSVFDPIAHELNKQLLGKRYTRSKEEEAATGLELCYSVPRKANISDLPALTFVFAGSAQMVMPFENSFFYDKESAAICSTMISYDAAVGGKTLGPAMIFGNYMQQNFHMEFDLLNNQLGFYPTDCTRG</sequence>
<keyword evidence="8" id="KW-1185">Reference proteome</keyword>
<accession>A0A5A7QLM8</accession>
<dbReference type="InterPro" id="IPR001461">
    <property type="entry name" value="Aspartic_peptidase_A1"/>
</dbReference>
<dbReference type="PROSITE" id="PS51767">
    <property type="entry name" value="PEPTIDASE_A1"/>
    <property type="match status" value="1"/>
</dbReference>
<dbReference type="EMBL" id="BKCP01007404">
    <property type="protein sequence ID" value="GER45906.1"/>
    <property type="molecule type" value="Genomic_DNA"/>
</dbReference>
<dbReference type="InterPro" id="IPR032861">
    <property type="entry name" value="TAXi_N"/>
</dbReference>
<dbReference type="InterPro" id="IPR032799">
    <property type="entry name" value="TAXi_C"/>
</dbReference>
<proteinExistence type="inferred from homology"/>
<dbReference type="Pfam" id="PF14541">
    <property type="entry name" value="TAXi_C"/>
    <property type="match status" value="1"/>
</dbReference>
<comment type="caution">
    <text evidence="7">The sequence shown here is derived from an EMBL/GenBank/DDBJ whole genome shotgun (WGS) entry which is preliminary data.</text>
</comment>
<dbReference type="Proteomes" id="UP000325081">
    <property type="component" value="Unassembled WGS sequence"/>
</dbReference>
<keyword evidence="3" id="KW-0378">Hydrolase</keyword>
<dbReference type="GO" id="GO:0006508">
    <property type="term" value="P:proteolysis"/>
    <property type="evidence" value="ECO:0007669"/>
    <property type="project" value="UniProtKB-KW"/>
</dbReference>
<dbReference type="PRINTS" id="PR00792">
    <property type="entry name" value="PEPSIN"/>
</dbReference>
<gene>
    <name evidence="7" type="ORF">STAS_22892</name>
</gene>
<dbReference type="InterPro" id="IPR021109">
    <property type="entry name" value="Peptidase_aspartic_dom_sf"/>
</dbReference>
<dbReference type="AlphaFoldDB" id="A0A5A7QLM8"/>
<evidence type="ECO:0000256" key="4">
    <source>
        <dbReference type="PIRSR" id="PIRSR601461-1"/>
    </source>
</evidence>
<feature type="active site" evidence="4">
    <location>
        <position position="101"/>
    </location>
</feature>
<name>A0A5A7QLM8_STRAF</name>
<evidence type="ECO:0000313" key="8">
    <source>
        <dbReference type="Proteomes" id="UP000325081"/>
    </source>
</evidence>
<evidence type="ECO:0000256" key="5">
    <source>
        <dbReference type="SAM" id="SignalP"/>
    </source>
</evidence>
<dbReference type="InterPro" id="IPR051708">
    <property type="entry name" value="Plant_Aspart_Prot_A1"/>
</dbReference>
<keyword evidence="5" id="KW-0732">Signal</keyword>
<dbReference type="PANTHER" id="PTHR47967">
    <property type="entry name" value="OS07G0603500 PROTEIN-RELATED"/>
    <property type="match status" value="1"/>
</dbReference>